<feature type="transmembrane region" description="Helical" evidence="4">
    <location>
        <begin position="172"/>
        <end position="189"/>
    </location>
</feature>
<dbReference type="HOGENOM" id="CLU_001265_59_9_7"/>
<feature type="transmembrane region" description="Helical" evidence="4">
    <location>
        <begin position="299"/>
        <end position="317"/>
    </location>
</feature>
<dbReference type="PROSITE" id="PS50850">
    <property type="entry name" value="MFS"/>
    <property type="match status" value="1"/>
</dbReference>
<accession>W4LTU2</accession>
<keyword evidence="1 4" id="KW-0812">Transmembrane</keyword>
<organism evidence="6 7">
    <name type="scientific">Entotheonella factor</name>
    <dbReference type="NCBI Taxonomy" id="1429438"/>
    <lineage>
        <taxon>Bacteria</taxon>
        <taxon>Pseudomonadati</taxon>
        <taxon>Nitrospinota/Tectimicrobiota group</taxon>
        <taxon>Candidatus Tectimicrobiota</taxon>
        <taxon>Candidatus Entotheonellia</taxon>
        <taxon>Candidatus Entotheonellales</taxon>
        <taxon>Candidatus Entotheonellaceae</taxon>
        <taxon>Candidatus Entotheonella</taxon>
    </lineage>
</organism>
<dbReference type="PANTHER" id="PTHR11360:SF284">
    <property type="entry name" value="EG:103B4.3 PROTEIN-RELATED"/>
    <property type="match status" value="1"/>
</dbReference>
<feature type="transmembrane region" description="Helical" evidence="4">
    <location>
        <begin position="232"/>
        <end position="252"/>
    </location>
</feature>
<keyword evidence="7" id="KW-1185">Reference proteome</keyword>
<evidence type="ECO:0000256" key="3">
    <source>
        <dbReference type="ARBA" id="ARBA00023136"/>
    </source>
</evidence>
<dbReference type="EMBL" id="AZHW01000234">
    <property type="protein sequence ID" value="ETX01408.1"/>
    <property type="molecule type" value="Genomic_DNA"/>
</dbReference>
<dbReference type="Gene3D" id="1.20.1250.20">
    <property type="entry name" value="MFS general substrate transporter like domains"/>
    <property type="match status" value="2"/>
</dbReference>
<feature type="transmembrane region" description="Helical" evidence="4">
    <location>
        <begin position="52"/>
        <end position="73"/>
    </location>
</feature>
<dbReference type="InterPro" id="IPR036259">
    <property type="entry name" value="MFS_trans_sf"/>
</dbReference>
<dbReference type="InterPro" id="IPR050327">
    <property type="entry name" value="Proton-linked_MCT"/>
</dbReference>
<comment type="caution">
    <text evidence="6">The sequence shown here is derived from an EMBL/GenBank/DDBJ whole genome shotgun (WGS) entry which is preliminary data.</text>
</comment>
<feature type="transmembrane region" description="Helical" evidence="4">
    <location>
        <begin position="106"/>
        <end position="130"/>
    </location>
</feature>
<feature type="transmembrane region" description="Helical" evidence="4">
    <location>
        <begin position="359"/>
        <end position="378"/>
    </location>
</feature>
<gene>
    <name evidence="6" type="ORF">ETSY1_07530</name>
</gene>
<dbReference type="AlphaFoldDB" id="W4LTU2"/>
<dbReference type="InterPro" id="IPR020846">
    <property type="entry name" value="MFS_dom"/>
</dbReference>
<sequence>MNKSVQSGVFYGWVIVAVSFISLMIVQGTRFSFGIFYISILDETGWPRASTAGIFSVSMLTYAVVSLGVGAAFDRLGPRRMFPLAVLLLGTGFALSSRITTLWQFYLYYGVVVGAGFAAIGFVPHVSLISRWFVRKRGLASSLALSGQGVGTLILAPVCAYLIAQFGWRQSYLIYALLIGLLIPMILIWHRDSPESLGLQPDGNADLAAVKTPDRPVEARLGSYLHITKTGAFWALFIIVFSLAFNQMTLIVHQNQYLVDIGFQPEFAAWMLGFSGILRSGGAIIWGGISDRITREMSLTISAVLGILALPCLIWAQTALSTWLVVLFVLLMGLGYGGVSVVYAAAAADLYQGPNFGKILGLLDIGFGLGAALGTYMAGLLFDWLQSYHLTFYLIMASIGLSIACIWIAAPRRMRTAQGATGAKR</sequence>
<reference evidence="6 7" key="1">
    <citation type="journal article" date="2014" name="Nature">
        <title>An environmental bacterial taxon with a large and distinct metabolic repertoire.</title>
        <authorList>
            <person name="Wilson M.C."/>
            <person name="Mori T."/>
            <person name="Ruckert C."/>
            <person name="Uria A.R."/>
            <person name="Helf M.J."/>
            <person name="Takada K."/>
            <person name="Gernert C."/>
            <person name="Steffens U.A."/>
            <person name="Heycke N."/>
            <person name="Schmitt S."/>
            <person name="Rinke C."/>
            <person name="Helfrich E.J."/>
            <person name="Brachmann A.O."/>
            <person name="Gurgui C."/>
            <person name="Wakimoto T."/>
            <person name="Kracht M."/>
            <person name="Crusemann M."/>
            <person name="Hentschel U."/>
            <person name="Abe I."/>
            <person name="Matsunaga S."/>
            <person name="Kalinowski J."/>
            <person name="Takeyama H."/>
            <person name="Piel J."/>
        </authorList>
    </citation>
    <scope>NUCLEOTIDE SEQUENCE [LARGE SCALE GENOMIC DNA]</scope>
    <source>
        <strain evidence="7">TSY1</strain>
    </source>
</reference>
<dbReference type="Proteomes" id="UP000019141">
    <property type="component" value="Unassembled WGS sequence"/>
</dbReference>
<dbReference type="CDD" id="cd17355">
    <property type="entry name" value="MFS_YcxA_like"/>
    <property type="match status" value="1"/>
</dbReference>
<evidence type="ECO:0000313" key="6">
    <source>
        <dbReference type="EMBL" id="ETX01408.1"/>
    </source>
</evidence>
<dbReference type="InterPro" id="IPR011701">
    <property type="entry name" value="MFS"/>
</dbReference>
<evidence type="ECO:0000256" key="2">
    <source>
        <dbReference type="ARBA" id="ARBA00022989"/>
    </source>
</evidence>
<evidence type="ECO:0000256" key="4">
    <source>
        <dbReference type="SAM" id="Phobius"/>
    </source>
</evidence>
<evidence type="ECO:0000313" key="7">
    <source>
        <dbReference type="Proteomes" id="UP000019141"/>
    </source>
</evidence>
<name>W4LTU2_ENTF1</name>
<feature type="transmembrane region" description="Helical" evidence="4">
    <location>
        <begin position="323"/>
        <end position="347"/>
    </location>
</feature>
<proteinExistence type="predicted"/>
<feature type="transmembrane region" description="Helical" evidence="4">
    <location>
        <begin position="82"/>
        <end position="100"/>
    </location>
</feature>
<dbReference type="PANTHER" id="PTHR11360">
    <property type="entry name" value="MONOCARBOXYLATE TRANSPORTER"/>
    <property type="match status" value="1"/>
</dbReference>
<dbReference type="Pfam" id="PF07690">
    <property type="entry name" value="MFS_1"/>
    <property type="match status" value="1"/>
</dbReference>
<feature type="transmembrane region" description="Helical" evidence="4">
    <location>
        <begin position="267"/>
        <end position="287"/>
    </location>
</feature>
<evidence type="ECO:0000259" key="5">
    <source>
        <dbReference type="PROSITE" id="PS50850"/>
    </source>
</evidence>
<feature type="transmembrane region" description="Helical" evidence="4">
    <location>
        <begin position="390"/>
        <end position="410"/>
    </location>
</feature>
<evidence type="ECO:0000256" key="1">
    <source>
        <dbReference type="ARBA" id="ARBA00022692"/>
    </source>
</evidence>
<feature type="domain" description="Major facilitator superfamily (MFS) profile" evidence="5">
    <location>
        <begin position="14"/>
        <end position="414"/>
    </location>
</feature>
<protein>
    <recommendedName>
        <fullName evidence="5">Major facilitator superfamily (MFS) profile domain-containing protein</fullName>
    </recommendedName>
</protein>
<feature type="transmembrane region" description="Helical" evidence="4">
    <location>
        <begin position="142"/>
        <end position="166"/>
    </location>
</feature>
<dbReference type="SUPFAM" id="SSF103473">
    <property type="entry name" value="MFS general substrate transporter"/>
    <property type="match status" value="1"/>
</dbReference>
<keyword evidence="2 4" id="KW-1133">Transmembrane helix</keyword>
<dbReference type="GO" id="GO:0022857">
    <property type="term" value="F:transmembrane transporter activity"/>
    <property type="evidence" value="ECO:0007669"/>
    <property type="project" value="InterPro"/>
</dbReference>
<keyword evidence="3 4" id="KW-0472">Membrane</keyword>
<feature type="transmembrane region" description="Helical" evidence="4">
    <location>
        <begin position="12"/>
        <end position="40"/>
    </location>
</feature>